<dbReference type="PANTHER" id="PTHR33096">
    <property type="entry name" value="CXC2 DOMAIN-CONTAINING PROTEIN"/>
    <property type="match status" value="1"/>
</dbReference>
<comment type="caution">
    <text evidence="2">The sequence shown here is derived from an EMBL/GenBank/DDBJ whole genome shotgun (WGS) entry which is preliminary data.</text>
</comment>
<dbReference type="Pfam" id="PF18758">
    <property type="entry name" value="KDZ"/>
    <property type="match status" value="1"/>
</dbReference>
<name>A0AAD6YNW9_9AGAR</name>
<gene>
    <name evidence="2" type="ORF">GGX14DRAFT_556145</name>
</gene>
<dbReference type="AlphaFoldDB" id="A0AAD6YNW9"/>
<sequence length="1084" mass="122117">MVGRRHKTDALAYFDDGDDRVQGDEEIHVSADGNRVFKDLRNLHHGKRRRVADLPEIDARLNNWTPLADFNVEDVRALASTVSSFDVEPDLEVDPELEEYGNNVVGKRKRYQSSDDPMSLWRLEQDFFLDELLRRDGLGDYCHRPKCAFCTAIYGQPGSRIFRCKHCGDYLQCETCVVSQHVRQPLHVLQEWNGKFWIEASLHAGRHGVNGVVGLGLVYQLGHHGFSCDNPGSRKKMVVVDVKGIFTLDIHLCNCERGRRRNVLSHLLANGWYPATTIDPETCATFELLELFRYLNVVGNVNVHDFIGTLERLTDPTQVGSTPDRYKAFMRMSRQYAYLKRVKRAGRGHEDNGLATTRPGGLAVACWACPADGRNLPKGWRDVGEKDRYLYKLILAVDANFRLKNRLRANQHQDPALGKGLGYFVQSEAYKEHLRMYVAKKDVTSCVAFAALLQKETRLTTGLRVSGVGGCVCARHGLVRPQGLGDLQKGERYANMDFILLSTLEGVKIKSVTISYDIACQWKVRLPVRSRAIREKGSVSTNLDEFEMQFALPVWHASAHELKCRSANSLSYAVGVGKTDGEGIERTWSVLNPIGWATKEMGEGARHDTIEDKVDHINFEKNVGQGKSLSRKLIVAIGECKTQEEEFDELDGSINKEMRQAWQKRLDDWTADPSNPNPYLVDGGKDDLTERQVLEQLKAAELEDARAARAPLVEGKMTASAFVKAGLQLEESQRRIKAALKNTVLATADRSSQIQEQCLAWLKKHRTFERLQLTYMPGVAEIKAADEEDRDRDALPAQAEHVKLYLPSQLEREECRSACLQSAVDAESKLRHAQAMDALVSLRNALNSKAHVTQYRNSNVVGQKASTRSGTLIARIEERITRIAVKYRDARGALFRLKGEEWLKVQRLQELTDSDLTTNFGVESDAKAIKKLREAEGSRGSRNEPSKAHMTARVSWIWMVGSGAGVADLHDSVRVDWTKAKARRARWREEKKLVREEMKFVLRSLLLVQKEWEARVGKRQVDDPELRAGLQAYALRQVAIHQRIAAAFYSGWSESVATSVQNVMAQDGPLFRSLLDGSTAETLV</sequence>
<evidence type="ECO:0000313" key="3">
    <source>
        <dbReference type="Proteomes" id="UP001219525"/>
    </source>
</evidence>
<dbReference type="InterPro" id="IPR040521">
    <property type="entry name" value="KDZ"/>
</dbReference>
<protein>
    <recommendedName>
        <fullName evidence="1">CxC2-like cysteine cluster KDZ transposase-associated domain-containing protein</fullName>
    </recommendedName>
</protein>
<evidence type="ECO:0000259" key="1">
    <source>
        <dbReference type="Pfam" id="PF18803"/>
    </source>
</evidence>
<dbReference type="EMBL" id="JARJCW010000004">
    <property type="protein sequence ID" value="KAJ7225335.1"/>
    <property type="molecule type" value="Genomic_DNA"/>
</dbReference>
<proteinExistence type="predicted"/>
<organism evidence="2 3">
    <name type="scientific">Mycena pura</name>
    <dbReference type="NCBI Taxonomy" id="153505"/>
    <lineage>
        <taxon>Eukaryota</taxon>
        <taxon>Fungi</taxon>
        <taxon>Dikarya</taxon>
        <taxon>Basidiomycota</taxon>
        <taxon>Agaricomycotina</taxon>
        <taxon>Agaricomycetes</taxon>
        <taxon>Agaricomycetidae</taxon>
        <taxon>Agaricales</taxon>
        <taxon>Marasmiineae</taxon>
        <taxon>Mycenaceae</taxon>
        <taxon>Mycena</taxon>
    </lineage>
</organism>
<dbReference type="PANTHER" id="PTHR33096:SF1">
    <property type="entry name" value="CXC1-LIKE CYSTEINE CLUSTER ASSOCIATED WITH KDZ TRANSPOSASES DOMAIN-CONTAINING PROTEIN"/>
    <property type="match status" value="1"/>
</dbReference>
<dbReference type="InterPro" id="IPR041457">
    <property type="entry name" value="CxC2_KDZ-assoc"/>
</dbReference>
<evidence type="ECO:0000313" key="2">
    <source>
        <dbReference type="EMBL" id="KAJ7225335.1"/>
    </source>
</evidence>
<accession>A0AAD6YNW9</accession>
<dbReference type="Pfam" id="PF18803">
    <property type="entry name" value="CxC2"/>
    <property type="match status" value="1"/>
</dbReference>
<keyword evidence="3" id="KW-1185">Reference proteome</keyword>
<reference evidence="2" key="1">
    <citation type="submission" date="2023-03" db="EMBL/GenBank/DDBJ databases">
        <title>Massive genome expansion in bonnet fungi (Mycena s.s.) driven by repeated elements and novel gene families across ecological guilds.</title>
        <authorList>
            <consortium name="Lawrence Berkeley National Laboratory"/>
            <person name="Harder C.B."/>
            <person name="Miyauchi S."/>
            <person name="Viragh M."/>
            <person name="Kuo A."/>
            <person name="Thoen E."/>
            <person name="Andreopoulos B."/>
            <person name="Lu D."/>
            <person name="Skrede I."/>
            <person name="Drula E."/>
            <person name="Henrissat B."/>
            <person name="Morin E."/>
            <person name="Kohler A."/>
            <person name="Barry K."/>
            <person name="LaButti K."/>
            <person name="Morin E."/>
            <person name="Salamov A."/>
            <person name="Lipzen A."/>
            <person name="Mereny Z."/>
            <person name="Hegedus B."/>
            <person name="Baldrian P."/>
            <person name="Stursova M."/>
            <person name="Weitz H."/>
            <person name="Taylor A."/>
            <person name="Grigoriev I.V."/>
            <person name="Nagy L.G."/>
            <person name="Martin F."/>
            <person name="Kauserud H."/>
        </authorList>
    </citation>
    <scope>NUCLEOTIDE SEQUENCE</scope>
    <source>
        <strain evidence="2">9144</strain>
    </source>
</reference>
<dbReference type="Proteomes" id="UP001219525">
    <property type="component" value="Unassembled WGS sequence"/>
</dbReference>
<feature type="domain" description="CxC2-like cysteine cluster KDZ transposase-associated" evidence="1">
    <location>
        <begin position="215"/>
        <end position="317"/>
    </location>
</feature>